<dbReference type="InterPro" id="IPR036514">
    <property type="entry name" value="SGNH_hydro_sf"/>
</dbReference>
<comment type="caution">
    <text evidence="1">The sequence shown here is derived from an EMBL/GenBank/DDBJ whole genome shotgun (WGS) entry which is preliminary data.</text>
</comment>
<dbReference type="PANTHER" id="PTHR45642:SF95">
    <property type="entry name" value="GDSL-LIKE LIPASE_ACYLHYDROLASE FAMILY PROTEIN, EXPRESSED"/>
    <property type="match status" value="1"/>
</dbReference>
<dbReference type="PANTHER" id="PTHR45642">
    <property type="entry name" value="GDSL ESTERASE/LIPASE EXL3"/>
    <property type="match status" value="1"/>
</dbReference>
<proteinExistence type="predicted"/>
<dbReference type="Proteomes" id="UP001154282">
    <property type="component" value="Unassembled WGS sequence"/>
</dbReference>
<dbReference type="Gene3D" id="3.40.50.1110">
    <property type="entry name" value="SGNH hydrolase"/>
    <property type="match status" value="1"/>
</dbReference>
<evidence type="ECO:0000313" key="2">
    <source>
        <dbReference type="Proteomes" id="UP001154282"/>
    </source>
</evidence>
<keyword evidence="2" id="KW-1185">Reference proteome</keyword>
<gene>
    <name evidence="1" type="ORF">LITE_LOCUS28980</name>
</gene>
<dbReference type="EMBL" id="CAMGYJ010000007">
    <property type="protein sequence ID" value="CAI0446359.1"/>
    <property type="molecule type" value="Genomic_DNA"/>
</dbReference>
<accession>A0AAV0MK21</accession>
<organism evidence="1 2">
    <name type="scientific">Linum tenue</name>
    <dbReference type="NCBI Taxonomy" id="586396"/>
    <lineage>
        <taxon>Eukaryota</taxon>
        <taxon>Viridiplantae</taxon>
        <taxon>Streptophyta</taxon>
        <taxon>Embryophyta</taxon>
        <taxon>Tracheophyta</taxon>
        <taxon>Spermatophyta</taxon>
        <taxon>Magnoliopsida</taxon>
        <taxon>eudicotyledons</taxon>
        <taxon>Gunneridae</taxon>
        <taxon>Pentapetalae</taxon>
        <taxon>rosids</taxon>
        <taxon>fabids</taxon>
        <taxon>Malpighiales</taxon>
        <taxon>Linaceae</taxon>
        <taxon>Linum</taxon>
    </lineage>
</organism>
<sequence>MVDTGNNNVISTLPKGNFQAYDCDFDGDWPQGRFSNGKILLAAGVHRSGFWTEVANVPAYLDPNYGITDFATGVCFASIL</sequence>
<evidence type="ECO:0000313" key="1">
    <source>
        <dbReference type="EMBL" id="CAI0446359.1"/>
    </source>
</evidence>
<dbReference type="AlphaFoldDB" id="A0AAV0MK21"/>
<protein>
    <submittedName>
        <fullName evidence="1">Uncharacterized protein</fullName>
    </submittedName>
</protein>
<name>A0AAV0MK21_9ROSI</name>
<dbReference type="InterPro" id="IPR050592">
    <property type="entry name" value="GDSL_lipolytic_enzyme"/>
</dbReference>
<reference evidence="1" key="1">
    <citation type="submission" date="2022-08" db="EMBL/GenBank/DDBJ databases">
        <authorList>
            <person name="Gutierrez-Valencia J."/>
        </authorList>
    </citation>
    <scope>NUCLEOTIDE SEQUENCE</scope>
</reference>